<sequence>MPWLCPALGPLVLLPPLAQLPGHIIQRLRERDDRQIHRRLDHDAIGAKNRALPGWKMGQHALSLLDLDADEALIHELVDVNIGHFLPTHIAHAAERGIVHEPLLMQDKGRARRKDPPQRVDERYGEEAGADGAYRDRKAFRCIHEDILPRRTAPGRARWEAFCACLDTTLRNRNTNSSIPIHMTSRLTNL</sequence>
<dbReference type="EMBL" id="CALYLO010000006">
    <property type="protein sequence ID" value="CAH8247004.1"/>
    <property type="molecule type" value="Genomic_DNA"/>
</dbReference>
<evidence type="ECO:0008006" key="4">
    <source>
        <dbReference type="Google" id="ProtNLM"/>
    </source>
</evidence>
<comment type="caution">
    <text evidence="2">The sequence shown here is derived from an EMBL/GenBank/DDBJ whole genome shotgun (WGS) entry which is preliminary data.</text>
</comment>
<organism evidence="2 3">
    <name type="scientific">Paenibacillus melissococcoides</name>
    <dbReference type="NCBI Taxonomy" id="2912268"/>
    <lineage>
        <taxon>Bacteria</taxon>
        <taxon>Bacillati</taxon>
        <taxon>Bacillota</taxon>
        <taxon>Bacilli</taxon>
        <taxon>Bacillales</taxon>
        <taxon>Paenibacillaceae</taxon>
        <taxon>Paenibacillus</taxon>
    </lineage>
</organism>
<evidence type="ECO:0000313" key="2">
    <source>
        <dbReference type="EMBL" id="CAH8247004.1"/>
    </source>
</evidence>
<accession>A0ABN8U760</accession>
<evidence type="ECO:0000313" key="3">
    <source>
        <dbReference type="Proteomes" id="UP001154322"/>
    </source>
</evidence>
<reference evidence="2" key="1">
    <citation type="submission" date="2022-06" db="EMBL/GenBank/DDBJ databases">
        <authorList>
            <person name="Dietemann V."/>
            <person name="Ory F."/>
            <person name="Dainat B."/>
            <person name="Oberhansli S."/>
        </authorList>
    </citation>
    <scope>NUCLEOTIDE SEQUENCE</scope>
    <source>
        <strain evidence="2">Ena-SAMPLE-TAB-26-04-2022-14:26:32:270-5432</strain>
    </source>
</reference>
<keyword evidence="3" id="KW-1185">Reference proteome</keyword>
<evidence type="ECO:0000256" key="1">
    <source>
        <dbReference type="SAM" id="MobiDB-lite"/>
    </source>
</evidence>
<name>A0ABN8U760_9BACL</name>
<protein>
    <recommendedName>
        <fullName evidence="4">Secreted protein</fullName>
    </recommendedName>
</protein>
<gene>
    <name evidence="2" type="ORF">WJ0W_004237</name>
</gene>
<dbReference type="Proteomes" id="UP001154322">
    <property type="component" value="Unassembled WGS sequence"/>
</dbReference>
<feature type="region of interest" description="Disordered" evidence="1">
    <location>
        <begin position="107"/>
        <end position="128"/>
    </location>
</feature>
<proteinExistence type="predicted"/>
<feature type="compositionally biased region" description="Basic and acidic residues" evidence="1">
    <location>
        <begin position="114"/>
        <end position="126"/>
    </location>
</feature>